<organism evidence="3 4">
    <name type="scientific">Pestalotiopsis fici (strain W106-1 / CGMCC3.15140)</name>
    <dbReference type="NCBI Taxonomy" id="1229662"/>
    <lineage>
        <taxon>Eukaryota</taxon>
        <taxon>Fungi</taxon>
        <taxon>Dikarya</taxon>
        <taxon>Ascomycota</taxon>
        <taxon>Pezizomycotina</taxon>
        <taxon>Sordariomycetes</taxon>
        <taxon>Xylariomycetidae</taxon>
        <taxon>Amphisphaeriales</taxon>
        <taxon>Sporocadaceae</taxon>
        <taxon>Pestalotiopsis</taxon>
    </lineage>
</organism>
<dbReference type="HOGENOM" id="CLU_1611360_0_0_1"/>
<keyword evidence="1" id="KW-0472">Membrane</keyword>
<evidence type="ECO:0000256" key="1">
    <source>
        <dbReference type="SAM" id="Phobius"/>
    </source>
</evidence>
<keyword evidence="2" id="KW-0732">Signal</keyword>
<dbReference type="EMBL" id="KI912119">
    <property type="protein sequence ID" value="ETS75042.1"/>
    <property type="molecule type" value="Genomic_DNA"/>
</dbReference>
<dbReference type="GeneID" id="19278539"/>
<evidence type="ECO:0000313" key="3">
    <source>
        <dbReference type="EMBL" id="ETS75042.1"/>
    </source>
</evidence>
<protein>
    <submittedName>
        <fullName evidence="3">Uncharacterized protein</fullName>
    </submittedName>
</protein>
<feature type="transmembrane region" description="Helical" evidence="1">
    <location>
        <begin position="78"/>
        <end position="97"/>
    </location>
</feature>
<dbReference type="OrthoDB" id="4719489at2759"/>
<name>W3WPG1_PESFW</name>
<dbReference type="InParanoid" id="W3WPG1"/>
<keyword evidence="4" id="KW-1185">Reference proteome</keyword>
<feature type="chain" id="PRO_5004833801" evidence="2">
    <location>
        <begin position="32"/>
        <end position="165"/>
    </location>
</feature>
<sequence length="165" mass="17970">MAWINIISIILPASCLISLAVLLHTQQSVITNDYELVPDLSNSPEIPAPEVWALLADTALTMALFVKGHGGYKSWSALAGSVLPEIYLVVLLAARFWVGGQSPFWADHLRLHAAALYAGRFCCGFVASIYSAYMLPISNMSWLGPARILLLGTLVWSQPLFKLVA</sequence>
<dbReference type="AlphaFoldDB" id="W3WPG1"/>
<reference evidence="4" key="1">
    <citation type="journal article" date="2015" name="BMC Genomics">
        <title>Genomic and transcriptomic analysis of the endophytic fungus Pestalotiopsis fici reveals its lifestyle and high potential for synthesis of natural products.</title>
        <authorList>
            <person name="Wang X."/>
            <person name="Zhang X."/>
            <person name="Liu L."/>
            <person name="Xiang M."/>
            <person name="Wang W."/>
            <person name="Sun X."/>
            <person name="Che Y."/>
            <person name="Guo L."/>
            <person name="Liu G."/>
            <person name="Guo L."/>
            <person name="Wang C."/>
            <person name="Yin W.B."/>
            <person name="Stadler M."/>
            <person name="Zhang X."/>
            <person name="Liu X."/>
        </authorList>
    </citation>
    <scope>NUCLEOTIDE SEQUENCE [LARGE SCALE GENOMIC DNA]</scope>
    <source>
        <strain evidence="4">W106-1 / CGMCC3.15140</strain>
    </source>
</reference>
<keyword evidence="1" id="KW-0812">Transmembrane</keyword>
<accession>W3WPG1</accession>
<evidence type="ECO:0000313" key="4">
    <source>
        <dbReference type="Proteomes" id="UP000030651"/>
    </source>
</evidence>
<keyword evidence="1" id="KW-1133">Transmembrane helix</keyword>
<gene>
    <name evidence="3" type="ORF">PFICI_13526</name>
</gene>
<feature type="transmembrane region" description="Helical" evidence="1">
    <location>
        <begin position="117"/>
        <end position="135"/>
    </location>
</feature>
<feature type="signal peptide" evidence="2">
    <location>
        <begin position="1"/>
        <end position="31"/>
    </location>
</feature>
<dbReference type="KEGG" id="pfy:PFICI_13526"/>
<dbReference type="Proteomes" id="UP000030651">
    <property type="component" value="Unassembled WGS sequence"/>
</dbReference>
<proteinExistence type="predicted"/>
<dbReference type="RefSeq" id="XP_007840298.1">
    <property type="nucleotide sequence ID" value="XM_007842107.1"/>
</dbReference>
<evidence type="ECO:0000256" key="2">
    <source>
        <dbReference type="SAM" id="SignalP"/>
    </source>
</evidence>